<dbReference type="AlphaFoldDB" id="A0AAY4EQK1"/>
<evidence type="ECO:0000256" key="2">
    <source>
        <dbReference type="ARBA" id="ARBA00022692"/>
    </source>
</evidence>
<reference evidence="6" key="2">
    <citation type="submission" date="2025-08" db="UniProtKB">
        <authorList>
            <consortium name="Ensembl"/>
        </authorList>
    </citation>
    <scope>IDENTIFICATION</scope>
</reference>
<feature type="transmembrane region" description="Helical" evidence="5">
    <location>
        <begin position="236"/>
        <end position="258"/>
    </location>
</feature>
<proteinExistence type="inferred from homology"/>
<dbReference type="PANTHER" id="PTHR20661:SF0">
    <property type="entry name" value="PHOSPHATIDYLINOSITOL-GLYCAN BIOSYNTHESIS CLASS W PROTEIN"/>
    <property type="match status" value="1"/>
</dbReference>
<dbReference type="GO" id="GO:0006506">
    <property type="term" value="P:GPI anchor biosynthetic process"/>
    <property type="evidence" value="ECO:0007669"/>
    <property type="project" value="UniProtKB-KW"/>
</dbReference>
<dbReference type="GeneTree" id="ENSGT00390000013520"/>
<keyword evidence="4 5" id="KW-0472">Membrane</keyword>
<reference evidence="6 7" key="1">
    <citation type="submission" date="2020-06" db="EMBL/GenBank/DDBJ databases">
        <authorList>
            <consortium name="Wellcome Sanger Institute Data Sharing"/>
        </authorList>
    </citation>
    <scope>NUCLEOTIDE SEQUENCE [LARGE SCALE GENOMIC DNA]</scope>
</reference>
<dbReference type="GO" id="GO:0032216">
    <property type="term" value="F:glucosaminyl-phosphatidylinositol O-acyltransferase activity"/>
    <property type="evidence" value="ECO:0007669"/>
    <property type="project" value="TreeGrafter"/>
</dbReference>
<accession>A0AAY4EQK1</accession>
<evidence type="ECO:0000256" key="3">
    <source>
        <dbReference type="ARBA" id="ARBA00022989"/>
    </source>
</evidence>
<keyword evidence="2 5" id="KW-0812">Transmembrane</keyword>
<feature type="transmembrane region" description="Helical" evidence="5">
    <location>
        <begin position="338"/>
        <end position="356"/>
    </location>
</feature>
<evidence type="ECO:0000313" key="6">
    <source>
        <dbReference type="Ensembl" id="ENSDCDP00010059486.1"/>
    </source>
</evidence>
<dbReference type="Proteomes" id="UP000694580">
    <property type="component" value="Chromosome 6"/>
</dbReference>
<dbReference type="PANTHER" id="PTHR20661">
    <property type="entry name" value="PHOSPHATIDYLINOSITOL-GLYCAN BIOSYNTHESIS CLASS W PROTEIN"/>
    <property type="match status" value="1"/>
</dbReference>
<dbReference type="GeneID" id="114792884"/>
<dbReference type="Pfam" id="PF06423">
    <property type="entry name" value="GWT1"/>
    <property type="match status" value="1"/>
</dbReference>
<dbReference type="InterPro" id="IPR009447">
    <property type="entry name" value="PIGW/GWT1"/>
</dbReference>
<dbReference type="GO" id="GO:0005789">
    <property type="term" value="C:endoplasmic reticulum membrane"/>
    <property type="evidence" value="ECO:0007669"/>
    <property type="project" value="UniProtKB-SubCell"/>
</dbReference>
<comment type="subcellular location">
    <subcellularLocation>
        <location evidence="5">Endoplasmic reticulum membrane</location>
        <topology evidence="5">Multi-pass membrane protein</topology>
    </subcellularLocation>
    <subcellularLocation>
        <location evidence="1">Membrane</location>
        <topology evidence="1">Multi-pass membrane protein</topology>
    </subcellularLocation>
</comment>
<comment type="similarity">
    <text evidence="5">Belongs to the PIGW family.</text>
</comment>
<feature type="transmembrane region" description="Helical" evidence="5">
    <location>
        <begin position="265"/>
        <end position="288"/>
    </location>
</feature>
<feature type="transmembrane region" description="Helical" evidence="5">
    <location>
        <begin position="205"/>
        <end position="224"/>
    </location>
</feature>
<name>A0AAY4EQK1_9TELE</name>
<protein>
    <recommendedName>
        <fullName evidence="5">Phosphatidylinositol-glycan biosynthesis class W protein</fullName>
        <ecNumber evidence="5">2.3.-.-</ecNumber>
    </recommendedName>
</protein>
<keyword evidence="5" id="KW-0808">Transferase</keyword>
<evidence type="ECO:0000256" key="4">
    <source>
        <dbReference type="ARBA" id="ARBA00023136"/>
    </source>
</evidence>
<dbReference type="PIRSF" id="PIRSF017321">
    <property type="entry name" value="GWT1"/>
    <property type="match status" value="1"/>
</dbReference>
<feature type="transmembrane region" description="Helical" evidence="5">
    <location>
        <begin position="460"/>
        <end position="482"/>
    </location>
</feature>
<keyword evidence="5" id="KW-0256">Endoplasmic reticulum</keyword>
<feature type="transmembrane region" description="Helical" evidence="5">
    <location>
        <begin position="127"/>
        <end position="153"/>
    </location>
</feature>
<evidence type="ECO:0000256" key="1">
    <source>
        <dbReference type="ARBA" id="ARBA00004141"/>
    </source>
</evidence>
<dbReference type="RefSeq" id="XP_028840219.1">
    <property type="nucleotide sequence ID" value="XM_028984386.1"/>
</dbReference>
<evidence type="ECO:0000313" key="7">
    <source>
        <dbReference type="Proteomes" id="UP000694580"/>
    </source>
</evidence>
<feature type="transmembrane region" description="Helical" evidence="5">
    <location>
        <begin position="165"/>
        <end position="184"/>
    </location>
</feature>
<sequence>MSGVMTRKELKEAFVSHLNGTSLGEVALGSFLAPLCLLGRGLLVTLHHLSRGAPPRTWTSHLLRDFALLTLPLVLSCTVLSDVLHWVIAGLALVDCALLFRVCRGAERPGALSSTLDRFLKTKVEPGVVPFVTVFRVLVNVKTAISILAVDFAVFPRRYAKTETYGTGVMDFGVGAFVLANALVSPEARKKASKGSRFSHALKQFWSVWPLVLLGMARLLSLKVTGYQEHVSEYGVHWNFFFTLAIVRVSASGLLAIFPANKSWLVALLIAAVYQVSLEATGLKAFLVHNGDRTSGFLVANKEGIFSVVGYVAIYMAGVQIGLYVMETRVLVRDWLRVLMNLMLGSVTLYVVLYFSQTFVDPVSRRMANASFCIWTTGQALFFLSLLGVADLILLYSKFMSNSSSVASSWNVCEKKSGSRQNVDGLCLLQSINRNQLLFFLLANVLTGLTNACVDTVNCGPVHSVCALLAYMFVNSAVMFILHRRQMTVKFW</sequence>
<reference evidence="6" key="3">
    <citation type="submission" date="2025-09" db="UniProtKB">
        <authorList>
            <consortium name="Ensembl"/>
        </authorList>
    </citation>
    <scope>IDENTIFICATION</scope>
</reference>
<comment type="pathway">
    <text evidence="5">Glycolipid biosynthesis; glycosylphosphatidylinositol-anchor biosynthesis.</text>
</comment>
<keyword evidence="7" id="KW-1185">Reference proteome</keyword>
<evidence type="ECO:0000256" key="5">
    <source>
        <dbReference type="RuleBase" id="RU280819"/>
    </source>
</evidence>
<keyword evidence="5" id="KW-0012">Acyltransferase</keyword>
<organism evidence="6 7">
    <name type="scientific">Denticeps clupeoides</name>
    <name type="common">denticle herring</name>
    <dbReference type="NCBI Taxonomy" id="299321"/>
    <lineage>
        <taxon>Eukaryota</taxon>
        <taxon>Metazoa</taxon>
        <taxon>Chordata</taxon>
        <taxon>Craniata</taxon>
        <taxon>Vertebrata</taxon>
        <taxon>Euteleostomi</taxon>
        <taxon>Actinopterygii</taxon>
        <taxon>Neopterygii</taxon>
        <taxon>Teleostei</taxon>
        <taxon>Clupei</taxon>
        <taxon>Clupeiformes</taxon>
        <taxon>Denticipitoidei</taxon>
        <taxon>Denticipitidae</taxon>
        <taxon>Denticeps</taxon>
    </lineage>
</organism>
<keyword evidence="3 5" id="KW-1133">Transmembrane helix</keyword>
<feature type="transmembrane region" description="Helical" evidence="5">
    <location>
        <begin position="376"/>
        <end position="396"/>
    </location>
</feature>
<dbReference type="GO" id="GO:0072659">
    <property type="term" value="P:protein localization to plasma membrane"/>
    <property type="evidence" value="ECO:0007669"/>
    <property type="project" value="TreeGrafter"/>
</dbReference>
<gene>
    <name evidence="6" type="primary">PIGW</name>
</gene>
<dbReference type="EC" id="2.3.-.-" evidence="5"/>
<keyword evidence="5" id="KW-0337">GPI-anchor biosynthesis</keyword>
<comment type="function">
    <text evidence="5">A acetyltransferase, which acetylates the inositol ring of phosphatidylinositol during biosynthesis of GPI-anchor.</text>
</comment>
<dbReference type="Ensembl" id="ENSDCDT00010070204.1">
    <property type="protein sequence ID" value="ENSDCDP00010059486.1"/>
    <property type="gene ID" value="ENSDCDG00010033249.1"/>
</dbReference>
<feature type="transmembrane region" description="Helical" evidence="5">
    <location>
        <begin position="437"/>
        <end position="454"/>
    </location>
</feature>
<feature type="transmembrane region" description="Helical" evidence="5">
    <location>
        <begin position="308"/>
        <end position="326"/>
    </location>
</feature>